<organism evidence="2">
    <name type="scientific">Hexamita inflata</name>
    <dbReference type="NCBI Taxonomy" id="28002"/>
    <lineage>
        <taxon>Eukaryota</taxon>
        <taxon>Metamonada</taxon>
        <taxon>Diplomonadida</taxon>
        <taxon>Hexamitidae</taxon>
        <taxon>Hexamitinae</taxon>
        <taxon>Hexamita</taxon>
    </lineage>
</organism>
<keyword evidence="1" id="KW-0472">Membrane</keyword>
<gene>
    <name evidence="2" type="ORF">HINF_LOCUS35724</name>
    <name evidence="3" type="ORF">HINF_LOCUS35727</name>
    <name evidence="4" type="ORF">HINF_LOCUS48944</name>
    <name evidence="5" type="ORF">HINF_LOCUS48947</name>
</gene>
<comment type="caution">
    <text evidence="2">The sequence shown here is derived from an EMBL/GenBank/DDBJ whole genome shotgun (WGS) entry which is preliminary data.</text>
</comment>
<dbReference type="EMBL" id="CAXDID020000227">
    <property type="protein sequence ID" value="CAL6059857.1"/>
    <property type="molecule type" value="Genomic_DNA"/>
</dbReference>
<sequence length="101" mass="11453">MLYQLQYTLISTQPIFVEFAILISSIGVFTLLFEFPALMHILAVAQQFLAVNLIQCKIHSKNVNRSVAQLLSKDRSDSNSCILRLVVSQSFASGFKIFWHC</sequence>
<evidence type="ECO:0000256" key="1">
    <source>
        <dbReference type="SAM" id="Phobius"/>
    </source>
</evidence>
<feature type="transmembrane region" description="Helical" evidence="1">
    <location>
        <begin position="15"/>
        <end position="33"/>
    </location>
</feature>
<dbReference type="AlphaFoldDB" id="A0AA86Q8K8"/>
<reference evidence="4 6" key="2">
    <citation type="submission" date="2024-07" db="EMBL/GenBank/DDBJ databases">
        <authorList>
            <person name="Akdeniz Z."/>
        </authorList>
    </citation>
    <scope>NUCLEOTIDE SEQUENCE [LARGE SCALE GENOMIC DNA]</scope>
</reference>
<keyword evidence="6" id="KW-1185">Reference proteome</keyword>
<evidence type="ECO:0000313" key="6">
    <source>
        <dbReference type="Proteomes" id="UP001642409"/>
    </source>
</evidence>
<evidence type="ECO:0000313" key="2">
    <source>
        <dbReference type="EMBL" id="CAI9948079.1"/>
    </source>
</evidence>
<name>A0AA86Q8K8_9EUKA</name>
<evidence type="ECO:0000313" key="3">
    <source>
        <dbReference type="EMBL" id="CAI9948082.1"/>
    </source>
</evidence>
<dbReference type="EMBL" id="CATOUU010000785">
    <property type="protein sequence ID" value="CAI9948082.1"/>
    <property type="molecule type" value="Genomic_DNA"/>
</dbReference>
<evidence type="ECO:0000313" key="5">
    <source>
        <dbReference type="EMBL" id="CAL6059857.1"/>
    </source>
</evidence>
<proteinExistence type="predicted"/>
<keyword evidence="1" id="KW-0812">Transmembrane</keyword>
<keyword evidence="1" id="KW-1133">Transmembrane helix</keyword>
<dbReference type="EMBL" id="CATOUU010000785">
    <property type="protein sequence ID" value="CAI9948079.1"/>
    <property type="molecule type" value="Genomic_DNA"/>
</dbReference>
<reference evidence="2" key="1">
    <citation type="submission" date="2023-06" db="EMBL/GenBank/DDBJ databases">
        <authorList>
            <person name="Kurt Z."/>
        </authorList>
    </citation>
    <scope>NUCLEOTIDE SEQUENCE</scope>
</reference>
<protein>
    <submittedName>
        <fullName evidence="4">Hypothetical_protein</fullName>
    </submittedName>
</protein>
<dbReference type="Proteomes" id="UP001642409">
    <property type="component" value="Unassembled WGS sequence"/>
</dbReference>
<evidence type="ECO:0000313" key="4">
    <source>
        <dbReference type="EMBL" id="CAL6059851.1"/>
    </source>
</evidence>
<accession>A0AA86Q8K8</accession>
<dbReference type="EMBL" id="CAXDID020000227">
    <property type="protein sequence ID" value="CAL6059851.1"/>
    <property type="molecule type" value="Genomic_DNA"/>
</dbReference>